<dbReference type="CDD" id="cd19481">
    <property type="entry name" value="RecA-like_protease"/>
    <property type="match status" value="1"/>
</dbReference>
<dbReference type="PANTHER" id="PTHR46411">
    <property type="entry name" value="FAMILY ATPASE, PUTATIVE-RELATED"/>
    <property type="match status" value="1"/>
</dbReference>
<dbReference type="InterPro" id="IPR003959">
    <property type="entry name" value="ATPase_AAA_core"/>
</dbReference>
<organism evidence="3 4">
    <name type="scientific">Curvularia clavata</name>
    <dbReference type="NCBI Taxonomy" id="95742"/>
    <lineage>
        <taxon>Eukaryota</taxon>
        <taxon>Fungi</taxon>
        <taxon>Dikarya</taxon>
        <taxon>Ascomycota</taxon>
        <taxon>Pezizomycotina</taxon>
        <taxon>Dothideomycetes</taxon>
        <taxon>Pleosporomycetidae</taxon>
        <taxon>Pleosporales</taxon>
        <taxon>Pleosporineae</taxon>
        <taxon>Pleosporaceae</taxon>
        <taxon>Curvularia</taxon>
    </lineage>
</organism>
<dbReference type="Gene3D" id="3.40.50.300">
    <property type="entry name" value="P-loop containing nucleotide triphosphate hydrolases"/>
    <property type="match status" value="1"/>
</dbReference>
<feature type="region of interest" description="Disordered" evidence="1">
    <location>
        <begin position="1141"/>
        <end position="1232"/>
    </location>
</feature>
<dbReference type="SUPFAM" id="SSF52540">
    <property type="entry name" value="P-loop containing nucleoside triphosphate hydrolases"/>
    <property type="match status" value="1"/>
</dbReference>
<name>A0A9Q8Z5I6_CURCL</name>
<reference evidence="3" key="1">
    <citation type="submission" date="2021-12" db="EMBL/GenBank/DDBJ databases">
        <title>Curvularia clavata genome.</title>
        <authorList>
            <person name="Cao Y."/>
        </authorList>
    </citation>
    <scope>NUCLEOTIDE SEQUENCE</scope>
    <source>
        <strain evidence="3">Yc1106</strain>
    </source>
</reference>
<dbReference type="VEuPathDB" id="FungiDB:yc1106_03490"/>
<evidence type="ECO:0000259" key="2">
    <source>
        <dbReference type="SMART" id="SM00382"/>
    </source>
</evidence>
<accession>A0A9Q8Z5I6</accession>
<protein>
    <recommendedName>
        <fullName evidence="2">AAA+ ATPase domain-containing protein</fullName>
    </recommendedName>
</protein>
<dbReference type="Proteomes" id="UP001056012">
    <property type="component" value="Chromosome 2"/>
</dbReference>
<dbReference type="Pfam" id="PF22942">
    <property type="entry name" value="DUF7025"/>
    <property type="match status" value="1"/>
</dbReference>
<sequence length="1232" mass="138445">MDPAPLHRAVHSGDQQEIQHQIQAREQANMPYISQALPVSSDAPSSDALEANGVKHIIVNGKGRPNGEAKKNDDADGETKKNDEDDEPCDPGMKSGLKHFYSGKEDKKGRFQWQEEMPKDVGDPAENEKTAKWALLVRNVKVYNDPRRVLSMHSIVVQSPLLKNLLAGVLKNYPGVTVGLNRLEFSGKFEPLIHRWAELQDAIANLSGETEEQRTTKVHAELLQSVLTKEFKDVIDISQDMKSKRVMTFEHLWTLFQPGATVFARQDGQETAMTLVETRYAQDDNGVPCFWLISKCVDWDGARFGTSKVNLSISYYSGTRPITSLRAYPLEFHAESETVRARLIERGAKTESLAGPNYRAYQGVAWRLGQFGTKDKYNVKGRIVIDTYGWNRFNAANSVYVAPLNQKEPARVQSHSGQDDYDDEYEEEEFELEDDSGMPLDGAFADEDEGTKHVPLTPEQKLICSPLLRGYSLKNKLWLNFFVNCVKDIEWQTDAFDRLVLPKNQKELILGFTESQRKFRDDFDDVIEGKGKGMIVLLCGPPGVGKTLTSESVAEEMKVPLYMMSAGDLGFDPRRLESNLQDILEMCSRWNAVLLLDEADVFLEQRSLHELERNKLVSIFLRVLEYFSGTMFLTTNRVETFDPAFQSRIHISIDYPGLTVESRKTVWKNFLDSFSQEHTITKTQLMELARMNLNGRQVKNILKIARLLASRKEEKLSYDHIITTMDVTQHLHNETQFSERTKGTLPETGQATLEVNNESDRDTLLGVPSLHRQFQPVQPDHFQSGGFPRQNSGSNEYGFVRGGNTNAAANYTDGGGSTVSNIQTANMQEQTPFHLSGGNEMFNVPSRSFPPNAHPYPQFTQPAFGNTPPASQNTRLSLNQVPQNLSPGLAEAVNRSPFLRQPSQPTPHLTPQPQPLTPLPRQVFPFWGFHFRNFDQVNTYLNEVAWFPSMGRYGLPQSAEQYKFYIEKICSALLSLQNVWDIETAPWQLGKFLPNGEWTDARDVEAIAHIVVLAGMRIHVSGVTDFAHTRSIDYMSFNSEDIDFTFPQRMHFLAILLDHSKAAAAEVMAKVNIDKYVTAPITALRRFETFEETWNNASPEEKKNLLEVQPYVGSGVTHPSPELQAQLTSMAATRYQQLWNARHRRDPETGSTVKPRGQTPGEQGGGTPQRWPPAAKTEQSSPYTPGTNTGQSRSQANSRAAIPGGNERFQCPTPHPGQNQGEGANSPDIAGI</sequence>
<dbReference type="PANTHER" id="PTHR46411:SF3">
    <property type="entry name" value="AAA+ ATPASE DOMAIN-CONTAINING PROTEIN"/>
    <property type="match status" value="1"/>
</dbReference>
<dbReference type="EMBL" id="CP089275">
    <property type="protein sequence ID" value="USP76216.1"/>
    <property type="molecule type" value="Genomic_DNA"/>
</dbReference>
<feature type="compositionally biased region" description="Polar residues" evidence="1">
    <location>
        <begin position="1177"/>
        <end position="1198"/>
    </location>
</feature>
<feature type="compositionally biased region" description="Basic and acidic residues" evidence="1">
    <location>
        <begin position="65"/>
        <end position="83"/>
    </location>
</feature>
<feature type="region of interest" description="Disordered" evidence="1">
    <location>
        <begin position="59"/>
        <end position="101"/>
    </location>
</feature>
<dbReference type="Pfam" id="PF00004">
    <property type="entry name" value="AAA"/>
    <property type="match status" value="1"/>
</dbReference>
<dbReference type="InterPro" id="IPR027417">
    <property type="entry name" value="P-loop_NTPase"/>
</dbReference>
<dbReference type="GO" id="GO:0005524">
    <property type="term" value="F:ATP binding"/>
    <property type="evidence" value="ECO:0007669"/>
    <property type="project" value="InterPro"/>
</dbReference>
<dbReference type="AlphaFoldDB" id="A0A9Q8Z5I6"/>
<dbReference type="InterPro" id="IPR003593">
    <property type="entry name" value="AAA+_ATPase"/>
</dbReference>
<evidence type="ECO:0000313" key="3">
    <source>
        <dbReference type="EMBL" id="USP76216.1"/>
    </source>
</evidence>
<feature type="compositionally biased region" description="Acidic residues" evidence="1">
    <location>
        <begin position="419"/>
        <end position="436"/>
    </location>
</feature>
<feature type="domain" description="AAA+ ATPase" evidence="2">
    <location>
        <begin position="532"/>
        <end position="659"/>
    </location>
</feature>
<proteinExistence type="predicted"/>
<keyword evidence="4" id="KW-1185">Reference proteome</keyword>
<dbReference type="InterPro" id="IPR054289">
    <property type="entry name" value="DUF7025"/>
</dbReference>
<gene>
    <name evidence="3" type="ORF">yc1106_03490</name>
</gene>
<feature type="region of interest" description="Disordered" evidence="1">
    <location>
        <begin position="408"/>
        <end position="438"/>
    </location>
</feature>
<dbReference type="OrthoDB" id="10042665at2759"/>
<evidence type="ECO:0000313" key="4">
    <source>
        <dbReference type="Proteomes" id="UP001056012"/>
    </source>
</evidence>
<dbReference type="SMART" id="SM00382">
    <property type="entry name" value="AAA"/>
    <property type="match status" value="1"/>
</dbReference>
<evidence type="ECO:0000256" key="1">
    <source>
        <dbReference type="SAM" id="MobiDB-lite"/>
    </source>
</evidence>
<feature type="region of interest" description="Disordered" evidence="1">
    <location>
        <begin position="780"/>
        <end position="801"/>
    </location>
</feature>
<dbReference type="GO" id="GO:0016887">
    <property type="term" value="F:ATP hydrolysis activity"/>
    <property type="evidence" value="ECO:0007669"/>
    <property type="project" value="InterPro"/>
</dbReference>